<dbReference type="GO" id="GO:0005886">
    <property type="term" value="C:plasma membrane"/>
    <property type="evidence" value="ECO:0007669"/>
    <property type="project" value="TreeGrafter"/>
</dbReference>
<dbReference type="Gene3D" id="1.20.120.520">
    <property type="entry name" value="nmb1532 protein domain like"/>
    <property type="match status" value="1"/>
</dbReference>
<protein>
    <submittedName>
        <fullName evidence="2">Cation-binding protein</fullName>
    </submittedName>
</protein>
<dbReference type="PANTHER" id="PTHR39966:SF1">
    <property type="entry name" value="HEMERYTHRIN-LIKE DOMAIN-CONTAINING PROTEIN"/>
    <property type="match status" value="1"/>
</dbReference>
<dbReference type="PANTHER" id="PTHR39966">
    <property type="entry name" value="BLL2471 PROTEIN-RELATED"/>
    <property type="match status" value="1"/>
</dbReference>
<name>A0A2T3JB74_9GAMM</name>
<evidence type="ECO:0000259" key="1">
    <source>
        <dbReference type="Pfam" id="PF01814"/>
    </source>
</evidence>
<keyword evidence="3" id="KW-1185">Reference proteome</keyword>
<feature type="domain" description="Hemerythrin-like" evidence="1">
    <location>
        <begin position="2"/>
        <end position="135"/>
    </location>
</feature>
<evidence type="ECO:0000313" key="3">
    <source>
        <dbReference type="Proteomes" id="UP000240987"/>
    </source>
</evidence>
<dbReference type="OrthoDB" id="7349010at2"/>
<proteinExistence type="predicted"/>
<dbReference type="Proteomes" id="UP000240987">
    <property type="component" value="Unassembled WGS sequence"/>
</dbReference>
<evidence type="ECO:0000313" key="2">
    <source>
        <dbReference type="EMBL" id="PSU46090.1"/>
    </source>
</evidence>
<gene>
    <name evidence="2" type="ORF">C9J12_19735</name>
</gene>
<dbReference type="RefSeq" id="WP_107244273.1">
    <property type="nucleotide sequence ID" value="NZ_PYMJ01000024.1"/>
</dbReference>
<dbReference type="Pfam" id="PF01814">
    <property type="entry name" value="Hemerythrin"/>
    <property type="match status" value="1"/>
</dbReference>
<dbReference type="EMBL" id="PYMJ01000024">
    <property type="protein sequence ID" value="PSU46090.1"/>
    <property type="molecule type" value="Genomic_DNA"/>
</dbReference>
<accession>A0A2T3JB74</accession>
<organism evidence="2 3">
    <name type="scientific">Photobacterium frigidiphilum</name>
    <dbReference type="NCBI Taxonomy" id="264736"/>
    <lineage>
        <taxon>Bacteria</taxon>
        <taxon>Pseudomonadati</taxon>
        <taxon>Pseudomonadota</taxon>
        <taxon>Gammaproteobacteria</taxon>
        <taxon>Vibrionales</taxon>
        <taxon>Vibrionaceae</taxon>
        <taxon>Photobacterium</taxon>
    </lineage>
</organism>
<sequence>MMLDSIHTEHGYINRLLNILQQKLDAIENGRTVNYSLIKDIVEYLQQYAEHCHHPKEDILYRYYQSHYAKNGDMQSLEQEHHQLAQLTAEFADTVEMVLMDAVIPLDIFAEKLNVFVTRQKAHLEFEEKNIFPLIRRDFTAEDWVAVSKELHVYQDDPLFGEHVDARYQKLSEHIST</sequence>
<reference evidence="2 3" key="1">
    <citation type="submission" date="2018-01" db="EMBL/GenBank/DDBJ databases">
        <title>Whole genome sequencing of Histamine producing bacteria.</title>
        <authorList>
            <person name="Butler K."/>
        </authorList>
    </citation>
    <scope>NUCLEOTIDE SEQUENCE [LARGE SCALE GENOMIC DNA]</scope>
    <source>
        <strain evidence="2 3">JCM 12947</strain>
    </source>
</reference>
<comment type="caution">
    <text evidence="2">The sequence shown here is derived from an EMBL/GenBank/DDBJ whole genome shotgun (WGS) entry which is preliminary data.</text>
</comment>
<dbReference type="CDD" id="cd12108">
    <property type="entry name" value="Hr-like"/>
    <property type="match status" value="1"/>
</dbReference>
<dbReference type="InterPro" id="IPR012312">
    <property type="entry name" value="Hemerythrin-like"/>
</dbReference>
<dbReference type="AlphaFoldDB" id="A0A2T3JB74"/>